<gene>
    <name evidence="1" type="ORF">BKA59DRAFT_473596</name>
</gene>
<reference evidence="1" key="1">
    <citation type="journal article" date="2021" name="Nat. Commun.">
        <title>Genetic determinants of endophytism in the Arabidopsis root mycobiome.</title>
        <authorList>
            <person name="Mesny F."/>
            <person name="Miyauchi S."/>
            <person name="Thiergart T."/>
            <person name="Pickel B."/>
            <person name="Atanasova L."/>
            <person name="Karlsson M."/>
            <person name="Huettel B."/>
            <person name="Barry K.W."/>
            <person name="Haridas S."/>
            <person name="Chen C."/>
            <person name="Bauer D."/>
            <person name="Andreopoulos W."/>
            <person name="Pangilinan J."/>
            <person name="LaButti K."/>
            <person name="Riley R."/>
            <person name="Lipzen A."/>
            <person name="Clum A."/>
            <person name="Drula E."/>
            <person name="Henrissat B."/>
            <person name="Kohler A."/>
            <person name="Grigoriev I.V."/>
            <person name="Martin F.M."/>
            <person name="Hacquard S."/>
        </authorList>
    </citation>
    <scope>NUCLEOTIDE SEQUENCE</scope>
    <source>
        <strain evidence="1">MPI-SDFR-AT-0068</strain>
    </source>
</reference>
<dbReference type="Proteomes" id="UP000813427">
    <property type="component" value="Unassembled WGS sequence"/>
</dbReference>
<comment type="caution">
    <text evidence="1">The sequence shown here is derived from an EMBL/GenBank/DDBJ whole genome shotgun (WGS) entry which is preliminary data.</text>
</comment>
<protein>
    <submittedName>
        <fullName evidence="1">Uncharacterized protein</fullName>
    </submittedName>
</protein>
<sequence length="133" mass="14656">MSVILITRDERKLLCQRGIHSGFERQYGTRQSFIRRNAIAASESRGKKRPYAELRNRTSPAISSITLGISSSNAAYETAINFSSLEPQSSGVGDISRDGVAICAVLKTRHVVLPGRRDILELVKIGPEAGDWR</sequence>
<dbReference type="OrthoDB" id="4475584at2759"/>
<accession>A0A8K0S538</accession>
<keyword evidence="2" id="KW-1185">Reference proteome</keyword>
<organism evidence="1 2">
    <name type="scientific">Fusarium tricinctum</name>
    <dbReference type="NCBI Taxonomy" id="61284"/>
    <lineage>
        <taxon>Eukaryota</taxon>
        <taxon>Fungi</taxon>
        <taxon>Dikarya</taxon>
        <taxon>Ascomycota</taxon>
        <taxon>Pezizomycotina</taxon>
        <taxon>Sordariomycetes</taxon>
        <taxon>Hypocreomycetidae</taxon>
        <taxon>Hypocreales</taxon>
        <taxon>Nectriaceae</taxon>
        <taxon>Fusarium</taxon>
        <taxon>Fusarium tricinctum species complex</taxon>
    </lineage>
</organism>
<name>A0A8K0S538_9HYPO</name>
<dbReference type="EMBL" id="JAGPXF010000003">
    <property type="protein sequence ID" value="KAH7252049.1"/>
    <property type="molecule type" value="Genomic_DNA"/>
</dbReference>
<evidence type="ECO:0000313" key="1">
    <source>
        <dbReference type="EMBL" id="KAH7252049.1"/>
    </source>
</evidence>
<proteinExistence type="predicted"/>
<dbReference type="AlphaFoldDB" id="A0A8K0S538"/>
<evidence type="ECO:0000313" key="2">
    <source>
        <dbReference type="Proteomes" id="UP000813427"/>
    </source>
</evidence>